<comment type="subcellular location">
    <subcellularLocation>
        <location evidence="1 6">Bacterial flagellum basal body</location>
    </subcellularLocation>
</comment>
<dbReference type="AlphaFoldDB" id="A0A1I1WG84"/>
<gene>
    <name evidence="8" type="ORF">SAMN05660831_02612</name>
</gene>
<dbReference type="GO" id="GO:0071978">
    <property type="term" value="P:bacterial-type flagellum-dependent swarming motility"/>
    <property type="evidence" value="ECO:0007669"/>
    <property type="project" value="TreeGrafter"/>
</dbReference>
<dbReference type="OrthoDB" id="9788334at2"/>
<dbReference type="InterPro" id="IPR019776">
    <property type="entry name" value="Flagellar_basal_body_rod_CS"/>
</dbReference>
<keyword evidence="8" id="KW-0969">Cilium</keyword>
<dbReference type="NCBIfam" id="TIGR01396">
    <property type="entry name" value="FlgB"/>
    <property type="match status" value="1"/>
</dbReference>
<dbReference type="InterPro" id="IPR001444">
    <property type="entry name" value="Flag_bb_rod_N"/>
</dbReference>
<feature type="domain" description="Flagellar basal body rod protein N-terminal" evidence="7">
    <location>
        <begin position="14"/>
        <end position="39"/>
    </location>
</feature>
<keyword evidence="8" id="KW-0966">Cell projection</keyword>
<evidence type="ECO:0000256" key="5">
    <source>
        <dbReference type="ARBA" id="ARBA00024934"/>
    </source>
</evidence>
<name>A0A1I1WG84_9GAMM</name>
<dbReference type="EMBL" id="FOMJ01000013">
    <property type="protein sequence ID" value="SFD92423.1"/>
    <property type="molecule type" value="Genomic_DNA"/>
</dbReference>
<proteinExistence type="inferred from homology"/>
<dbReference type="RefSeq" id="WP_093429217.1">
    <property type="nucleotide sequence ID" value="NZ_FOMJ01000013.1"/>
</dbReference>
<evidence type="ECO:0000313" key="9">
    <source>
        <dbReference type="Proteomes" id="UP000198611"/>
    </source>
</evidence>
<comment type="subunit">
    <text evidence="6">The basal body constitutes a major portion of the flagellar organelle and consists of a number of rings mounted on a central rod.</text>
</comment>
<dbReference type="PIRSF" id="PIRSF002889">
    <property type="entry name" value="Rod_FlgB"/>
    <property type="match status" value="1"/>
</dbReference>
<dbReference type="InterPro" id="IPR006300">
    <property type="entry name" value="FlgB"/>
</dbReference>
<evidence type="ECO:0000256" key="4">
    <source>
        <dbReference type="ARBA" id="ARBA00023143"/>
    </source>
</evidence>
<keyword evidence="8" id="KW-0282">Flagellum</keyword>
<comment type="similarity">
    <text evidence="2 6">Belongs to the flagella basal body rod proteins family.</text>
</comment>
<dbReference type="Pfam" id="PF00460">
    <property type="entry name" value="Flg_bb_rod"/>
    <property type="match status" value="1"/>
</dbReference>
<evidence type="ECO:0000313" key="8">
    <source>
        <dbReference type="EMBL" id="SFD92423.1"/>
    </source>
</evidence>
<evidence type="ECO:0000256" key="6">
    <source>
        <dbReference type="PIRNR" id="PIRNR002889"/>
    </source>
</evidence>
<evidence type="ECO:0000256" key="3">
    <source>
        <dbReference type="ARBA" id="ARBA00014376"/>
    </source>
</evidence>
<dbReference type="STRING" id="1123397.SAMN05660831_02612"/>
<dbReference type="PANTHER" id="PTHR30435:SF12">
    <property type="entry name" value="FLAGELLAR BASAL BODY ROD PROTEIN FLGB"/>
    <property type="match status" value="1"/>
</dbReference>
<evidence type="ECO:0000256" key="1">
    <source>
        <dbReference type="ARBA" id="ARBA00004117"/>
    </source>
</evidence>
<sequence length="132" mass="14073">MAISVDDALGIHPQAMKLAHQRSQVLGANLANADTPNYKARDIDFEGAMRAELGRREGLTMATTSEGHLGGPGGQAGELQYRVPFQPSIDGNTVDAAKEQTRFSENSMRYMASLQFVEGTFSTLNKAAGGQG</sequence>
<dbReference type="PROSITE" id="PS00588">
    <property type="entry name" value="FLAGELLA_BB_ROD"/>
    <property type="match status" value="1"/>
</dbReference>
<evidence type="ECO:0000259" key="7">
    <source>
        <dbReference type="Pfam" id="PF00460"/>
    </source>
</evidence>
<keyword evidence="9" id="KW-1185">Reference proteome</keyword>
<protein>
    <recommendedName>
        <fullName evidence="3 6">Flagellar basal body rod protein FlgB</fullName>
    </recommendedName>
</protein>
<accession>A0A1I1WG84</accession>
<organism evidence="8 9">
    <name type="scientific">Thiohalospira halophila DSM 15071</name>
    <dbReference type="NCBI Taxonomy" id="1123397"/>
    <lineage>
        <taxon>Bacteria</taxon>
        <taxon>Pseudomonadati</taxon>
        <taxon>Pseudomonadota</taxon>
        <taxon>Gammaproteobacteria</taxon>
        <taxon>Thiohalospirales</taxon>
        <taxon>Thiohalospiraceae</taxon>
        <taxon>Thiohalospira</taxon>
    </lineage>
</organism>
<reference evidence="8 9" key="1">
    <citation type="submission" date="2016-10" db="EMBL/GenBank/DDBJ databases">
        <authorList>
            <person name="de Groot N.N."/>
        </authorList>
    </citation>
    <scope>NUCLEOTIDE SEQUENCE [LARGE SCALE GENOMIC DNA]</scope>
    <source>
        <strain evidence="8 9">HL3</strain>
    </source>
</reference>
<dbReference type="GO" id="GO:0030694">
    <property type="term" value="C:bacterial-type flagellum basal body, rod"/>
    <property type="evidence" value="ECO:0007669"/>
    <property type="project" value="InterPro"/>
</dbReference>
<evidence type="ECO:0000256" key="2">
    <source>
        <dbReference type="ARBA" id="ARBA00009677"/>
    </source>
</evidence>
<dbReference type="Proteomes" id="UP000198611">
    <property type="component" value="Unassembled WGS sequence"/>
</dbReference>
<keyword evidence="4 6" id="KW-0975">Bacterial flagellum</keyword>
<dbReference type="PANTHER" id="PTHR30435">
    <property type="entry name" value="FLAGELLAR PROTEIN"/>
    <property type="match status" value="1"/>
</dbReference>
<comment type="function">
    <text evidence="5 6">Structural component of flagellum, the bacterial motility apparatus. Part of the rod structure of flagellar basal body.</text>
</comment>